<proteinExistence type="predicted"/>
<dbReference type="AlphaFoldDB" id="A0AA96WZE0"/>
<protein>
    <submittedName>
        <fullName evidence="1">Uncharacterized protein</fullName>
    </submittedName>
</protein>
<gene>
    <name evidence="1" type="ORF">Q2T42_10545</name>
</gene>
<name>A0AA96WZE0_LEPBY</name>
<evidence type="ECO:0000313" key="1">
    <source>
        <dbReference type="EMBL" id="WNZ48267.1"/>
    </source>
</evidence>
<accession>A0AA96WZE0</accession>
<reference evidence="1" key="1">
    <citation type="journal article" date="2023" name="Plants (Basel)">
        <title>Genomic Analysis of Leptolyngbya boryana CZ1 Reveals Efficient Carbon Fixation Modules.</title>
        <authorList>
            <person name="Bai X."/>
            <person name="Wang H."/>
            <person name="Cheng W."/>
            <person name="Wang J."/>
            <person name="Ma M."/>
            <person name="Hu H."/>
            <person name="Song Z."/>
            <person name="Ma H."/>
            <person name="Fan Y."/>
            <person name="Du C."/>
            <person name="Xu J."/>
        </authorList>
    </citation>
    <scope>NUCLEOTIDE SEQUENCE</scope>
    <source>
        <strain evidence="1">CZ1</strain>
    </source>
</reference>
<dbReference type="RefSeq" id="WP_316428604.1">
    <property type="nucleotide sequence ID" value="NZ_CP130144.1"/>
</dbReference>
<dbReference type="EMBL" id="CP130144">
    <property type="protein sequence ID" value="WNZ48267.1"/>
    <property type="molecule type" value="Genomic_DNA"/>
</dbReference>
<sequence length="40" mass="4062">MVSWLFFQVGIAAATDQLGASSRLTGLAILGSIAAHSAQT</sequence>
<reference evidence="1" key="2">
    <citation type="submission" date="2023-07" db="EMBL/GenBank/DDBJ databases">
        <authorList>
            <person name="Bai X.-H."/>
            <person name="Wang H.-H."/>
            <person name="Wang J."/>
            <person name="Ma M.-Y."/>
            <person name="Hu H.-H."/>
            <person name="Song Z.-L."/>
            <person name="Ma H.-G."/>
            <person name="Fan Y."/>
            <person name="Du C.-Y."/>
            <person name="Xu J.-C."/>
        </authorList>
    </citation>
    <scope>NUCLEOTIDE SEQUENCE</scope>
    <source>
        <strain evidence="1">CZ1</strain>
    </source>
</reference>
<organism evidence="1">
    <name type="scientific">Leptolyngbya boryana CZ1</name>
    <dbReference type="NCBI Taxonomy" id="3060204"/>
    <lineage>
        <taxon>Bacteria</taxon>
        <taxon>Bacillati</taxon>
        <taxon>Cyanobacteriota</taxon>
        <taxon>Cyanophyceae</taxon>
        <taxon>Leptolyngbyales</taxon>
        <taxon>Leptolyngbyaceae</taxon>
        <taxon>Leptolyngbya group</taxon>
        <taxon>Leptolyngbya</taxon>
    </lineage>
</organism>